<dbReference type="Proteomes" id="UP000263642">
    <property type="component" value="Unassembled WGS sequence"/>
</dbReference>
<proteinExistence type="predicted"/>
<reference evidence="1 2" key="1">
    <citation type="journal article" date="2018" name="Nat. Biotechnol.">
        <title>A standardized bacterial taxonomy based on genome phylogeny substantially revises the tree of life.</title>
        <authorList>
            <person name="Parks D.H."/>
            <person name="Chuvochina M."/>
            <person name="Waite D.W."/>
            <person name="Rinke C."/>
            <person name="Skarshewski A."/>
            <person name="Chaumeil P.A."/>
            <person name="Hugenholtz P."/>
        </authorList>
    </citation>
    <scope>NUCLEOTIDE SEQUENCE [LARGE SCALE GENOMIC DNA]</scope>
    <source>
        <strain evidence="1">UBA9375</strain>
    </source>
</reference>
<organism evidence="1 2">
    <name type="scientific">Gimesia maris</name>
    <dbReference type="NCBI Taxonomy" id="122"/>
    <lineage>
        <taxon>Bacteria</taxon>
        <taxon>Pseudomonadati</taxon>
        <taxon>Planctomycetota</taxon>
        <taxon>Planctomycetia</taxon>
        <taxon>Planctomycetales</taxon>
        <taxon>Planctomycetaceae</taxon>
        <taxon>Gimesia</taxon>
    </lineage>
</organism>
<gene>
    <name evidence="1" type="ORF">DIT97_06980</name>
</gene>
<evidence type="ECO:0000313" key="1">
    <source>
        <dbReference type="EMBL" id="HCO22799.1"/>
    </source>
</evidence>
<evidence type="ECO:0000313" key="2">
    <source>
        <dbReference type="Proteomes" id="UP000263642"/>
    </source>
</evidence>
<dbReference type="EMBL" id="DQAY01000045">
    <property type="protein sequence ID" value="HCO22799.1"/>
    <property type="molecule type" value="Genomic_DNA"/>
</dbReference>
<accession>A0A3D3R215</accession>
<dbReference type="AlphaFoldDB" id="A0A3D3R215"/>
<accession>A0A517X7Z8</accession>
<name>A0A3D3R215_9PLAN</name>
<sequence>MDAPVNSKLTPVSDVEQTTTLQKTGVVVMCAFAFLMLYFLLAGPMVWIEGKMKFPPFSRSVKVIYSPLARIVKSDLEPASSVVKAYVGLFKK</sequence>
<comment type="caution">
    <text evidence="1">The sequence shown here is derived from an EMBL/GenBank/DDBJ whole genome shotgun (WGS) entry which is preliminary data.</text>
</comment>
<protein>
    <submittedName>
        <fullName evidence="1">Uncharacterized protein</fullName>
    </submittedName>
</protein>